<dbReference type="SUPFAM" id="SSF51735">
    <property type="entry name" value="NAD(P)-binding Rossmann-fold domains"/>
    <property type="match status" value="1"/>
</dbReference>
<dbReference type="GO" id="GO:0016491">
    <property type="term" value="F:oxidoreductase activity"/>
    <property type="evidence" value="ECO:0007669"/>
    <property type="project" value="UniProtKB-KW"/>
</dbReference>
<accession>A0A410MBB5</accession>
<dbReference type="OrthoDB" id="9815825at2"/>
<keyword evidence="1" id="KW-0560">Oxidoreductase</keyword>
<dbReference type="KEGG" id="hli:HLI_07190"/>
<sequence length="332" mass="36741">MLRVALLSRWHVHADDYAAEASAHPLVSIDKVWDEDAERGKSWAEELGVPFEDDVSSIFHDPHIDAIILTSSTARHHDLLVEAAKYGKHIFTEKVLTLTKNDDEKVLTAVAKAQIKFMISMPRLTADYYLYAQKMMDQGVLGQVNMIRCRVAHNGAVPNGQHSTGWLPERFFDAEQCGGGSLVDLGAHPIYLANRLAGKPQYVSARLHSLMGRGVDDHAAVTVEYDSGILAVLETSFISTGSPFQLELYGTEGTLLIESDQIRVKSEKHGLEKWTPPAELPQPLETPFEQWVKEIIEGTPPSITVKDAQDLTLVNEAAAISHQEGCRVEIQP</sequence>
<dbReference type="InterPro" id="IPR050463">
    <property type="entry name" value="Gfo/Idh/MocA_oxidrdct_glycsds"/>
</dbReference>
<reference evidence="4 5" key="1">
    <citation type="submission" date="2018-01" db="EMBL/GenBank/DDBJ databases">
        <title>The whole genome sequencing and assembly of Halobacillus litoralis ERB031 strain.</title>
        <authorList>
            <person name="Lee S.-J."/>
            <person name="Park M.-K."/>
            <person name="Kim J.-Y."/>
            <person name="Lee Y.-J."/>
            <person name="Yi H."/>
            <person name="Bahn Y.-S."/>
            <person name="Kim J.F."/>
            <person name="Lee D.-W."/>
        </authorList>
    </citation>
    <scope>NUCLEOTIDE SEQUENCE [LARGE SCALE GENOMIC DNA]</scope>
    <source>
        <strain evidence="4 5">ERB 031</strain>
    </source>
</reference>
<dbReference type="RefSeq" id="WP_128524239.1">
    <property type="nucleotide sequence ID" value="NZ_CP026118.1"/>
</dbReference>
<gene>
    <name evidence="4" type="ORF">HLI_07190</name>
</gene>
<evidence type="ECO:0000256" key="1">
    <source>
        <dbReference type="ARBA" id="ARBA00023002"/>
    </source>
</evidence>
<dbReference type="AlphaFoldDB" id="A0A410MBB5"/>
<dbReference type="Proteomes" id="UP000287756">
    <property type="component" value="Chromosome"/>
</dbReference>
<dbReference type="InterPro" id="IPR036291">
    <property type="entry name" value="NAD(P)-bd_dom_sf"/>
</dbReference>
<name>A0A410MBB5_9BACI</name>
<dbReference type="EMBL" id="CP026118">
    <property type="protein sequence ID" value="QAS52021.1"/>
    <property type="molecule type" value="Genomic_DNA"/>
</dbReference>
<dbReference type="PANTHER" id="PTHR43818:SF11">
    <property type="entry name" value="BCDNA.GH03377"/>
    <property type="match status" value="1"/>
</dbReference>
<organism evidence="4 5">
    <name type="scientific">Halobacillus litoralis</name>
    <dbReference type="NCBI Taxonomy" id="45668"/>
    <lineage>
        <taxon>Bacteria</taxon>
        <taxon>Bacillati</taxon>
        <taxon>Bacillota</taxon>
        <taxon>Bacilli</taxon>
        <taxon>Bacillales</taxon>
        <taxon>Bacillaceae</taxon>
        <taxon>Halobacillus</taxon>
    </lineage>
</organism>
<evidence type="ECO:0000313" key="4">
    <source>
        <dbReference type="EMBL" id="QAS52021.1"/>
    </source>
</evidence>
<dbReference type="SUPFAM" id="SSF55347">
    <property type="entry name" value="Glyceraldehyde-3-phosphate dehydrogenase-like, C-terminal domain"/>
    <property type="match status" value="1"/>
</dbReference>
<dbReference type="Pfam" id="PF01408">
    <property type="entry name" value="GFO_IDH_MocA"/>
    <property type="match status" value="1"/>
</dbReference>
<feature type="domain" description="Gfo/Idh/MocA-like oxidoreductase N-terminal" evidence="2">
    <location>
        <begin position="17"/>
        <end position="118"/>
    </location>
</feature>
<dbReference type="Gene3D" id="3.40.50.720">
    <property type="entry name" value="NAD(P)-binding Rossmann-like Domain"/>
    <property type="match status" value="1"/>
</dbReference>
<feature type="domain" description="GFO/IDH/MocA-like oxidoreductase" evidence="3">
    <location>
        <begin position="129"/>
        <end position="255"/>
    </location>
</feature>
<proteinExistence type="predicted"/>
<protein>
    <submittedName>
        <fullName evidence="4">Gfo/Idh/MocA family oxidoreductase</fullName>
    </submittedName>
</protein>
<evidence type="ECO:0000259" key="3">
    <source>
        <dbReference type="Pfam" id="PF22725"/>
    </source>
</evidence>
<dbReference type="GO" id="GO:0000166">
    <property type="term" value="F:nucleotide binding"/>
    <property type="evidence" value="ECO:0007669"/>
    <property type="project" value="InterPro"/>
</dbReference>
<dbReference type="PANTHER" id="PTHR43818">
    <property type="entry name" value="BCDNA.GH03377"/>
    <property type="match status" value="1"/>
</dbReference>
<dbReference type="InterPro" id="IPR000683">
    <property type="entry name" value="Gfo/Idh/MocA-like_OxRdtase_N"/>
</dbReference>
<dbReference type="Pfam" id="PF22725">
    <property type="entry name" value="GFO_IDH_MocA_C3"/>
    <property type="match status" value="1"/>
</dbReference>
<dbReference type="InterPro" id="IPR055170">
    <property type="entry name" value="GFO_IDH_MocA-like_dom"/>
</dbReference>
<evidence type="ECO:0000313" key="5">
    <source>
        <dbReference type="Proteomes" id="UP000287756"/>
    </source>
</evidence>
<evidence type="ECO:0000259" key="2">
    <source>
        <dbReference type="Pfam" id="PF01408"/>
    </source>
</evidence>
<dbReference type="Gene3D" id="3.30.360.10">
    <property type="entry name" value="Dihydrodipicolinate Reductase, domain 2"/>
    <property type="match status" value="1"/>
</dbReference>